<name>Q2CCR1_OCEGH</name>
<organism evidence="1 2">
    <name type="scientific">Oceanicola granulosus (strain ATCC BAA-861 / DSM 15982 / KCTC 12143 / HTCC2516)</name>
    <dbReference type="NCBI Taxonomy" id="314256"/>
    <lineage>
        <taxon>Bacteria</taxon>
        <taxon>Pseudomonadati</taxon>
        <taxon>Pseudomonadota</taxon>
        <taxon>Alphaproteobacteria</taxon>
        <taxon>Rhodobacterales</taxon>
        <taxon>Roseobacteraceae</taxon>
        <taxon>Oceanicola</taxon>
    </lineage>
</organism>
<dbReference type="HOGENOM" id="CLU_157267_1_0_5"/>
<reference evidence="1 2" key="1">
    <citation type="journal article" date="2010" name="J. Bacteriol.">
        <title>Genome sequences of Oceanicola granulosus HTCC2516(T) and Oceanicola batsensis HTCC2597(TDelta).</title>
        <authorList>
            <person name="Thrash J.C."/>
            <person name="Cho J.C."/>
            <person name="Vergin K.L."/>
            <person name="Giovannoni S.J."/>
        </authorList>
    </citation>
    <scope>NUCLEOTIDE SEQUENCE [LARGE SCALE GENOMIC DNA]</scope>
    <source>
        <strain evidence="2">ATCC BAA-861 / DSM 15982 / KCTC 12143 / HTCC2516</strain>
    </source>
</reference>
<dbReference type="STRING" id="314256.OG2516_08943"/>
<proteinExistence type="predicted"/>
<sequence>MYRTVLVVAILTLSSCGGGSRVTGDVGRACMAAGRSNANPILCSCVQRAANETLSAPEQRAAATYFKNPERLQSMKLDDRPAADRAWVRYDAFVDTARAMCN</sequence>
<evidence type="ECO:0000313" key="2">
    <source>
        <dbReference type="Proteomes" id="UP000003635"/>
    </source>
</evidence>
<accession>Q2CCR1</accession>
<comment type="caution">
    <text evidence="1">The sequence shown here is derived from an EMBL/GenBank/DDBJ whole genome shotgun (WGS) entry which is preliminary data.</text>
</comment>
<dbReference type="AlphaFoldDB" id="Q2CCR1"/>
<dbReference type="OrthoDB" id="7659053at2"/>
<keyword evidence="2" id="KW-1185">Reference proteome</keyword>
<dbReference type="PROSITE" id="PS51257">
    <property type="entry name" value="PROKAR_LIPOPROTEIN"/>
    <property type="match status" value="1"/>
</dbReference>
<dbReference type="Proteomes" id="UP000003635">
    <property type="component" value="Unassembled WGS sequence"/>
</dbReference>
<evidence type="ECO:0008006" key="3">
    <source>
        <dbReference type="Google" id="ProtNLM"/>
    </source>
</evidence>
<gene>
    <name evidence="1" type="ORF">OG2516_08943</name>
</gene>
<dbReference type="eggNOG" id="ENOG5032Y82">
    <property type="taxonomic scope" value="Bacteria"/>
</dbReference>
<dbReference type="EMBL" id="AAOT01000028">
    <property type="protein sequence ID" value="EAR50452.1"/>
    <property type="molecule type" value="Genomic_DNA"/>
</dbReference>
<evidence type="ECO:0000313" key="1">
    <source>
        <dbReference type="EMBL" id="EAR50452.1"/>
    </source>
</evidence>
<protein>
    <recommendedName>
        <fullName evidence="3">Arginine transporter</fullName>
    </recommendedName>
</protein>
<dbReference type="RefSeq" id="WP_007255310.1">
    <property type="nucleotide sequence ID" value="NZ_CH724107.1"/>
</dbReference>